<dbReference type="OrthoDB" id="3690497at2759"/>
<proteinExistence type="predicted"/>
<protein>
    <recommendedName>
        <fullName evidence="3">F-box domain-containing protein</fullName>
    </recommendedName>
</protein>
<keyword evidence="2" id="KW-1185">Reference proteome</keyword>
<organism evidence="1 2">
    <name type="scientific">Pleomassaria siparia CBS 279.74</name>
    <dbReference type="NCBI Taxonomy" id="1314801"/>
    <lineage>
        <taxon>Eukaryota</taxon>
        <taxon>Fungi</taxon>
        <taxon>Dikarya</taxon>
        <taxon>Ascomycota</taxon>
        <taxon>Pezizomycotina</taxon>
        <taxon>Dothideomycetes</taxon>
        <taxon>Pleosporomycetidae</taxon>
        <taxon>Pleosporales</taxon>
        <taxon>Pleomassariaceae</taxon>
        <taxon>Pleomassaria</taxon>
    </lineage>
</organism>
<evidence type="ECO:0008006" key="3">
    <source>
        <dbReference type="Google" id="ProtNLM"/>
    </source>
</evidence>
<reference evidence="1" key="1">
    <citation type="journal article" date="2020" name="Stud. Mycol.">
        <title>101 Dothideomycetes genomes: a test case for predicting lifestyles and emergence of pathogens.</title>
        <authorList>
            <person name="Haridas S."/>
            <person name="Albert R."/>
            <person name="Binder M."/>
            <person name="Bloem J."/>
            <person name="Labutti K."/>
            <person name="Salamov A."/>
            <person name="Andreopoulos B."/>
            <person name="Baker S."/>
            <person name="Barry K."/>
            <person name="Bills G."/>
            <person name="Bluhm B."/>
            <person name="Cannon C."/>
            <person name="Castanera R."/>
            <person name="Culley D."/>
            <person name="Daum C."/>
            <person name="Ezra D."/>
            <person name="Gonzalez J."/>
            <person name="Henrissat B."/>
            <person name="Kuo A."/>
            <person name="Liang C."/>
            <person name="Lipzen A."/>
            <person name="Lutzoni F."/>
            <person name="Magnuson J."/>
            <person name="Mondo S."/>
            <person name="Nolan M."/>
            <person name="Ohm R."/>
            <person name="Pangilinan J."/>
            <person name="Park H.-J."/>
            <person name="Ramirez L."/>
            <person name="Alfaro M."/>
            <person name="Sun H."/>
            <person name="Tritt A."/>
            <person name="Yoshinaga Y."/>
            <person name="Zwiers L.-H."/>
            <person name="Turgeon B."/>
            <person name="Goodwin S."/>
            <person name="Spatafora J."/>
            <person name="Crous P."/>
            <person name="Grigoriev I."/>
        </authorList>
    </citation>
    <scope>NUCLEOTIDE SEQUENCE</scope>
    <source>
        <strain evidence="1">CBS 279.74</strain>
    </source>
</reference>
<name>A0A6G1KFX0_9PLEO</name>
<gene>
    <name evidence="1" type="ORF">K504DRAFT_465139</name>
</gene>
<evidence type="ECO:0000313" key="1">
    <source>
        <dbReference type="EMBL" id="KAF2711372.1"/>
    </source>
</evidence>
<accession>A0A6G1KFX0</accession>
<evidence type="ECO:0000313" key="2">
    <source>
        <dbReference type="Proteomes" id="UP000799428"/>
    </source>
</evidence>
<dbReference type="EMBL" id="MU005767">
    <property type="protein sequence ID" value="KAF2711372.1"/>
    <property type="molecule type" value="Genomic_DNA"/>
</dbReference>
<sequence length="518" mass="58278">MENTVAAIVDPLLFPGVFDDSDVLRPATKPTLPAHATLESLSEELLLNIIEHTDCSLSLARLSLVNRQLCRLATSYLYANFDTRLHNPYLFIRTLLTVPKLASFVSTLTWGLDVDIKESYTQPLRVFSPPARRPRICPHSFTIVNGVSFSKPIADRDLIVSKLEELAIPHAKQIAWRFDLDDSCLYLDELFLQTILLVVPNLVKLETGKVCPSSTLYQTHDTLRPGFVHSFSHLRVAIISDRRDVDLYPLFSLPSIHTIELGGVTRIGRYTFRLPPRISNIKVLKIVNSHARIDVIATYISACRSLRTFLYGHSTSLWQELFGTRPVFVSSPIIHLPELNVTPLTAALSSHRDTLCNLSIVNNAEDNKPRAVVTGSLGSLVDFKALRNICLPLEGFSVLSLPDDTIQRYTLSLPSNVESLFLSFSFRFTSTEKCIISACDRIINAFIDHRPELTKLSLLLETKECMSDACWETWERDEPERTVAVKRINVVPDRGLGRCTRMTQYTHLPIGIPINTTV</sequence>
<dbReference type="Proteomes" id="UP000799428">
    <property type="component" value="Unassembled WGS sequence"/>
</dbReference>
<dbReference type="AlphaFoldDB" id="A0A6G1KFX0"/>